<evidence type="ECO:0000313" key="4">
    <source>
        <dbReference type="EMBL" id="KNC52740.1"/>
    </source>
</evidence>
<evidence type="ECO:0000259" key="3">
    <source>
        <dbReference type="PROSITE" id="PS50826"/>
    </source>
</evidence>
<name>A0A0L0DKJ4_THETB</name>
<accession>A0A0L0DKJ4</accession>
<dbReference type="SUPFAM" id="SSF140741">
    <property type="entry name" value="RUN domain-like"/>
    <property type="match status" value="1"/>
</dbReference>
<feature type="compositionally biased region" description="Low complexity" evidence="2">
    <location>
        <begin position="177"/>
        <end position="188"/>
    </location>
</feature>
<reference evidence="4 5" key="1">
    <citation type="submission" date="2010-05" db="EMBL/GenBank/DDBJ databases">
        <title>The Genome Sequence of Thecamonas trahens ATCC 50062.</title>
        <authorList>
            <consortium name="The Broad Institute Genome Sequencing Platform"/>
            <person name="Russ C."/>
            <person name="Cuomo C."/>
            <person name="Shea T."/>
            <person name="Young S.K."/>
            <person name="Zeng Q."/>
            <person name="Koehrsen M."/>
            <person name="Haas B."/>
            <person name="Borodovsky M."/>
            <person name="Guigo R."/>
            <person name="Alvarado L."/>
            <person name="Berlin A."/>
            <person name="Bochicchio J."/>
            <person name="Borenstein D."/>
            <person name="Chapman S."/>
            <person name="Chen Z."/>
            <person name="Freedman E."/>
            <person name="Gellesch M."/>
            <person name="Goldberg J."/>
            <person name="Griggs A."/>
            <person name="Gujja S."/>
            <person name="Heilman E."/>
            <person name="Heiman D."/>
            <person name="Hepburn T."/>
            <person name="Howarth C."/>
            <person name="Jen D."/>
            <person name="Larson L."/>
            <person name="Mehta T."/>
            <person name="Park D."/>
            <person name="Pearson M."/>
            <person name="Roberts A."/>
            <person name="Saif S."/>
            <person name="Shenoy N."/>
            <person name="Sisk P."/>
            <person name="Stolte C."/>
            <person name="Sykes S."/>
            <person name="Thomson T."/>
            <person name="Walk T."/>
            <person name="White J."/>
            <person name="Yandava C."/>
            <person name="Burger G."/>
            <person name="Gray M.W."/>
            <person name="Holland P.W.H."/>
            <person name="King N."/>
            <person name="Lang F.B.F."/>
            <person name="Roger A.J."/>
            <person name="Ruiz-Trillo I."/>
            <person name="Lander E."/>
            <person name="Nusbaum C."/>
        </authorList>
    </citation>
    <scope>NUCLEOTIDE SEQUENCE [LARGE SCALE GENOMIC DNA]</scope>
    <source>
        <strain evidence="4 5">ATCC 50062</strain>
    </source>
</reference>
<protein>
    <recommendedName>
        <fullName evidence="3">RUN domain-containing protein</fullName>
    </recommendedName>
</protein>
<evidence type="ECO:0000256" key="2">
    <source>
        <dbReference type="SAM" id="MobiDB-lite"/>
    </source>
</evidence>
<dbReference type="GeneID" id="25567270"/>
<dbReference type="RefSeq" id="XP_013755054.1">
    <property type="nucleotide sequence ID" value="XM_013899600.1"/>
</dbReference>
<dbReference type="GO" id="GO:0005770">
    <property type="term" value="C:late endosome"/>
    <property type="evidence" value="ECO:0007669"/>
    <property type="project" value="TreeGrafter"/>
</dbReference>
<dbReference type="GO" id="GO:1901098">
    <property type="term" value="P:positive regulation of autophagosome maturation"/>
    <property type="evidence" value="ECO:0007669"/>
    <property type="project" value="TreeGrafter"/>
</dbReference>
<dbReference type="EMBL" id="GL349475">
    <property type="protein sequence ID" value="KNC52740.1"/>
    <property type="molecule type" value="Genomic_DNA"/>
</dbReference>
<dbReference type="InterPro" id="IPR004012">
    <property type="entry name" value="Run_dom"/>
</dbReference>
<dbReference type="GO" id="GO:0005776">
    <property type="term" value="C:autophagosome"/>
    <property type="evidence" value="ECO:0007669"/>
    <property type="project" value="TreeGrafter"/>
</dbReference>
<dbReference type="PANTHER" id="PTHR46753">
    <property type="entry name" value="FYVE AND COILED-COIL DOMAIN-CONTAINING PROTEIN 1"/>
    <property type="match status" value="1"/>
</dbReference>
<dbReference type="AlphaFoldDB" id="A0A0L0DKJ4"/>
<dbReference type="Gene3D" id="1.20.58.900">
    <property type="match status" value="1"/>
</dbReference>
<dbReference type="eggNOG" id="KOG1729">
    <property type="taxonomic scope" value="Eukaryota"/>
</dbReference>
<feature type="domain" description="RUN" evidence="3">
    <location>
        <begin position="34"/>
        <end position="167"/>
    </location>
</feature>
<keyword evidence="1" id="KW-0175">Coiled coil</keyword>
<proteinExistence type="predicted"/>
<keyword evidence="5" id="KW-1185">Reference proteome</keyword>
<evidence type="ECO:0000313" key="5">
    <source>
        <dbReference type="Proteomes" id="UP000054408"/>
    </source>
</evidence>
<organism evidence="4 5">
    <name type="scientific">Thecamonas trahens ATCC 50062</name>
    <dbReference type="NCBI Taxonomy" id="461836"/>
    <lineage>
        <taxon>Eukaryota</taxon>
        <taxon>Apusozoa</taxon>
        <taxon>Apusomonadida</taxon>
        <taxon>Apusomonadidae</taxon>
        <taxon>Thecamonas</taxon>
    </lineage>
</organism>
<gene>
    <name evidence="4" type="ORF">AMSG_08619</name>
</gene>
<sequence>MADRAQAGEDLVRAVEDAGQAVTAAAEGGGGVVDEGAVCLVALCRAVEALLRHGLRARGSFFGGAKDYIHFVAAAARDAPAAATTLRSEAATFGVSTPAGRGRAFLRAALAEQALAPHLAALTSDVWTVSEWYEAHAALRSPTLRTRALTALDGLTPIVFALCVKDVDLDATWAPPAAAGSAATSSPPRRTHVDALSNTPLPPPLPQPVASETGQPQQQQVVELVPLGRFAQREYRKAWLAALSAATEAWYRANEADDAAQTAANVAAELQAEVLALASSATAAEARAAQAGVERDAAETRAAELERALEAEERVTSQITLEYNAKLKALAASEAENFELKLTLVALGKQLRDAGLVPCVETGNDGDETVRQKQASTMTTT</sequence>
<feature type="coiled-coil region" evidence="1">
    <location>
        <begin position="253"/>
        <end position="322"/>
    </location>
</feature>
<dbReference type="Pfam" id="PF02759">
    <property type="entry name" value="RUN"/>
    <property type="match status" value="1"/>
</dbReference>
<dbReference type="SMART" id="SM00593">
    <property type="entry name" value="RUN"/>
    <property type="match status" value="1"/>
</dbReference>
<dbReference type="GO" id="GO:0072383">
    <property type="term" value="P:plus-end-directed vesicle transport along microtubule"/>
    <property type="evidence" value="ECO:0007669"/>
    <property type="project" value="TreeGrafter"/>
</dbReference>
<feature type="region of interest" description="Disordered" evidence="2">
    <location>
        <begin position="177"/>
        <end position="217"/>
    </location>
</feature>
<dbReference type="GO" id="GO:0005764">
    <property type="term" value="C:lysosome"/>
    <property type="evidence" value="ECO:0007669"/>
    <property type="project" value="TreeGrafter"/>
</dbReference>
<dbReference type="PANTHER" id="PTHR46753:SF2">
    <property type="entry name" value="FYVE AND COILED-COIL DOMAIN-CONTAINING PROTEIN 1"/>
    <property type="match status" value="1"/>
</dbReference>
<dbReference type="CDD" id="cd17671">
    <property type="entry name" value="RUN"/>
    <property type="match status" value="1"/>
</dbReference>
<dbReference type="Proteomes" id="UP000054408">
    <property type="component" value="Unassembled WGS sequence"/>
</dbReference>
<dbReference type="InterPro" id="IPR037213">
    <property type="entry name" value="Run_dom_sf"/>
</dbReference>
<evidence type="ECO:0000256" key="1">
    <source>
        <dbReference type="SAM" id="Coils"/>
    </source>
</evidence>
<dbReference type="PROSITE" id="PS50826">
    <property type="entry name" value="RUN"/>
    <property type="match status" value="1"/>
</dbReference>